<proteinExistence type="predicted"/>
<dbReference type="RefSeq" id="WP_344528095.1">
    <property type="nucleotide sequence ID" value="NZ_BAAAUG010000158.1"/>
</dbReference>
<keyword evidence="3" id="KW-1185">Reference proteome</keyword>
<dbReference type="EMBL" id="BAAAUG010000158">
    <property type="protein sequence ID" value="GAA3139889.1"/>
    <property type="molecule type" value="Genomic_DNA"/>
</dbReference>
<evidence type="ECO:0000313" key="2">
    <source>
        <dbReference type="EMBL" id="GAA3139889.1"/>
    </source>
</evidence>
<protein>
    <submittedName>
        <fullName evidence="2">DUF6314 family protein</fullName>
    </submittedName>
</protein>
<name>A0ABP6NAU0_9ACTN</name>
<dbReference type="Pfam" id="PF19834">
    <property type="entry name" value="DUF6314"/>
    <property type="match status" value="1"/>
</dbReference>
<organism evidence="2 3">
    <name type="scientific">Streptomyces rectiviolaceus</name>
    <dbReference type="NCBI Taxonomy" id="332591"/>
    <lineage>
        <taxon>Bacteria</taxon>
        <taxon>Bacillati</taxon>
        <taxon>Actinomycetota</taxon>
        <taxon>Actinomycetes</taxon>
        <taxon>Kitasatosporales</taxon>
        <taxon>Streptomycetaceae</taxon>
        <taxon>Streptomyces</taxon>
    </lineage>
</organism>
<reference evidence="3" key="1">
    <citation type="journal article" date="2019" name="Int. J. Syst. Evol. Microbiol.">
        <title>The Global Catalogue of Microorganisms (GCM) 10K type strain sequencing project: providing services to taxonomists for standard genome sequencing and annotation.</title>
        <authorList>
            <consortium name="The Broad Institute Genomics Platform"/>
            <consortium name="The Broad Institute Genome Sequencing Center for Infectious Disease"/>
            <person name="Wu L."/>
            <person name="Ma J."/>
        </authorList>
    </citation>
    <scope>NUCLEOTIDE SEQUENCE [LARGE SCALE GENOMIC DNA]</scope>
    <source>
        <strain evidence="3">JCM 9092</strain>
    </source>
</reference>
<accession>A0ABP6NAU0</accession>
<feature type="domain" description="DUF6314" evidence="1">
    <location>
        <begin position="15"/>
        <end position="145"/>
    </location>
</feature>
<comment type="caution">
    <text evidence="2">The sequence shown here is derived from an EMBL/GenBank/DDBJ whole genome shotgun (WGS) entry which is preliminary data.</text>
</comment>
<sequence>MNETFHGVPDVLAYLAGTWQVERTARDVAGNAEGHFSGTTVFTWAGDDLLHHESGTFTWRGTPRPAERTLHFLPGDDPATARVRFADGRPFHDLDLRTGRHTADHPCALDLYRGEFEVYDERRWRMRWRVAGPAKDLILTTAYTRQDPTTPQAGPGGG</sequence>
<dbReference type="Proteomes" id="UP001501637">
    <property type="component" value="Unassembled WGS sequence"/>
</dbReference>
<dbReference type="InterPro" id="IPR045632">
    <property type="entry name" value="DUF6314"/>
</dbReference>
<evidence type="ECO:0000313" key="3">
    <source>
        <dbReference type="Proteomes" id="UP001501637"/>
    </source>
</evidence>
<evidence type="ECO:0000259" key="1">
    <source>
        <dbReference type="Pfam" id="PF19834"/>
    </source>
</evidence>
<gene>
    <name evidence="2" type="ORF">GCM10010449_69910</name>
</gene>